<organism evidence="2 3">
    <name type="scientific">Dickeya undicola</name>
    <dbReference type="NCBI Taxonomy" id="1577887"/>
    <lineage>
        <taxon>Bacteria</taxon>
        <taxon>Pseudomonadati</taxon>
        <taxon>Pseudomonadota</taxon>
        <taxon>Gammaproteobacteria</taxon>
        <taxon>Enterobacterales</taxon>
        <taxon>Pectobacteriaceae</taxon>
        <taxon>Dickeya</taxon>
    </lineage>
</organism>
<evidence type="ECO:0000313" key="2">
    <source>
        <dbReference type="EMBL" id="RNM07739.1"/>
    </source>
</evidence>
<reference evidence="2 3" key="1">
    <citation type="submission" date="2018-11" db="EMBL/GenBank/DDBJ databases">
        <title>Characterization of surface water Dickeya isolates.</title>
        <authorList>
            <person name="Van Gijsegem F."/>
            <person name="Pedron J."/>
        </authorList>
    </citation>
    <scope>NUCLEOTIDE SEQUENCE [LARGE SCALE GENOMIC DNA]</scope>
    <source>
        <strain evidence="2 3">FVG1-MFV-O17</strain>
    </source>
</reference>
<feature type="compositionally biased region" description="Basic residues" evidence="1">
    <location>
        <begin position="55"/>
        <end position="66"/>
    </location>
</feature>
<protein>
    <submittedName>
        <fullName evidence="2">Uncharacterized protein</fullName>
    </submittedName>
</protein>
<sequence>MYKKWQPGNRLLSEFDIKIGRLACSVRNKTLTQQDIDNACRDADEIIKSLGKNNEHRKRPIKRRRIDRADGL</sequence>
<name>A0A3N0G5P4_9GAMM</name>
<dbReference type="Proteomes" id="UP000276061">
    <property type="component" value="Unassembled WGS sequence"/>
</dbReference>
<evidence type="ECO:0000256" key="1">
    <source>
        <dbReference type="SAM" id="MobiDB-lite"/>
    </source>
</evidence>
<evidence type="ECO:0000313" key="3">
    <source>
        <dbReference type="Proteomes" id="UP000276061"/>
    </source>
</evidence>
<gene>
    <name evidence="2" type="ORF">EF878_07340</name>
</gene>
<feature type="region of interest" description="Disordered" evidence="1">
    <location>
        <begin position="51"/>
        <end position="72"/>
    </location>
</feature>
<accession>A0A3N0G5P4</accession>
<proteinExistence type="predicted"/>
<comment type="caution">
    <text evidence="2">The sequence shown here is derived from an EMBL/GenBank/DDBJ whole genome shotgun (WGS) entry which is preliminary data.</text>
</comment>
<dbReference type="EMBL" id="RJLR01000012">
    <property type="protein sequence ID" value="RNM07739.1"/>
    <property type="molecule type" value="Genomic_DNA"/>
</dbReference>
<dbReference type="AlphaFoldDB" id="A0A3N0G5P4"/>